<dbReference type="EMBL" id="KE148147">
    <property type="protein sequence ID" value="EPE09539.1"/>
    <property type="molecule type" value="Genomic_DNA"/>
</dbReference>
<sequence length="727" mass="81241">MFNQSRIMLEPTDFTDEERALFSRLNIGMPGGLPMPSFIRPSEVVTEAKPLAASIFADWASLTKLVGSDAGQNEILLLDRWKSMKQWKRRDLLAAAWLSSAETLPDEYKTPLPEAHRPDLVAWRRQSGRVEWTKEDRAAFLWPHINAQDLASKTRPLLLMAASRTQASPDAFAEADLETTHPGKACLALLPRYLNQYSMLFSARTTPDTYGRLYPWDQLPKKDGDDEDNASFETRGTHPGEGLWILIIQARLYRFLVLAVGTVLGSSGRLNGGIGKDTTNKLYTDVPLCSLEAPYGQPQAGFDLQPLLDLVIAKLWEANDHVWALRSDPAYFRMTLDAWAANDMTLNSTDRNIVTVNIVNACIRHALEQTEIWNILYAKVHLLAQQMEKHAVAVAEAKAKKTKLPRDLLLSVYAVIYHIRCFENDSIGLLRGAVADGGDKIWALTGLKDETMRQLFGPQALLDELELDMRAGRETLTDNASSCISPWVAHEVATLALYTRCNALLNRFQPWTGAYDTDIQQDKETRAILATDFQMSMGRLRALLKHTISVPPPPFVNTDNDAEYTFELDTLALFWEGVHQALEAKNAMTPRIKDMLARQPNAATLMRVWIKGAQTQTVDCRAARVFRALFQDGTDQDGSTPPAVTWPDIVHALHAAGLSVERLHASVWLFTPRSSNKTRPGTKSLQPSLFYEPQCANGTAKLAPDTARLIGIRLNRAYGWDGSTFSK</sequence>
<evidence type="ECO:0000313" key="2">
    <source>
        <dbReference type="Proteomes" id="UP000016923"/>
    </source>
</evidence>
<dbReference type="AlphaFoldDB" id="S3C7N7"/>
<dbReference type="Proteomes" id="UP000016923">
    <property type="component" value="Unassembled WGS sequence"/>
</dbReference>
<dbReference type="PANTHER" id="PTHR40788">
    <property type="entry name" value="CLR5 DOMAIN-CONTAINING PROTEIN-RELATED"/>
    <property type="match status" value="1"/>
</dbReference>
<dbReference type="HOGENOM" id="CLU_019062_0_0_1"/>
<proteinExistence type="predicted"/>
<dbReference type="OMA" id="DELTIAW"/>
<accession>S3C7N7</accession>
<dbReference type="eggNOG" id="ENOG502QUCG">
    <property type="taxonomic scope" value="Eukaryota"/>
</dbReference>
<dbReference type="VEuPathDB" id="FungiDB:F503_07315"/>
<organism evidence="1 2">
    <name type="scientific">Ophiostoma piceae (strain UAMH 11346)</name>
    <name type="common">Sap stain fungus</name>
    <dbReference type="NCBI Taxonomy" id="1262450"/>
    <lineage>
        <taxon>Eukaryota</taxon>
        <taxon>Fungi</taxon>
        <taxon>Dikarya</taxon>
        <taxon>Ascomycota</taxon>
        <taxon>Pezizomycotina</taxon>
        <taxon>Sordariomycetes</taxon>
        <taxon>Sordariomycetidae</taxon>
        <taxon>Ophiostomatales</taxon>
        <taxon>Ophiostomataceae</taxon>
        <taxon>Ophiostoma</taxon>
    </lineage>
</organism>
<protein>
    <submittedName>
        <fullName evidence="1">Uncharacterized protein</fullName>
    </submittedName>
</protein>
<reference evidence="1 2" key="1">
    <citation type="journal article" date="2013" name="BMC Genomics">
        <title>The genome and transcriptome of the pine saprophyte Ophiostoma piceae, and a comparison with the bark beetle-associated pine pathogen Grosmannia clavigera.</title>
        <authorList>
            <person name="Haridas S."/>
            <person name="Wang Y."/>
            <person name="Lim L."/>
            <person name="Massoumi Alamouti S."/>
            <person name="Jackman S."/>
            <person name="Docking R."/>
            <person name="Robertson G."/>
            <person name="Birol I."/>
            <person name="Bohlmann J."/>
            <person name="Breuil C."/>
        </authorList>
    </citation>
    <scope>NUCLEOTIDE SEQUENCE [LARGE SCALE GENOMIC DNA]</scope>
    <source>
        <strain evidence="1 2">UAMH 11346</strain>
    </source>
</reference>
<dbReference type="PANTHER" id="PTHR40788:SF2">
    <property type="entry name" value="CLR5 DOMAIN-CONTAINING PROTEIN"/>
    <property type="match status" value="1"/>
</dbReference>
<evidence type="ECO:0000313" key="1">
    <source>
        <dbReference type="EMBL" id="EPE09539.1"/>
    </source>
</evidence>
<dbReference type="OrthoDB" id="2922289at2759"/>
<keyword evidence="2" id="KW-1185">Reference proteome</keyword>
<gene>
    <name evidence="1" type="ORF">F503_07315</name>
</gene>
<name>S3C7N7_OPHP1</name>
<dbReference type="STRING" id="1262450.S3C7N7"/>